<dbReference type="InterPro" id="IPR010998">
    <property type="entry name" value="Integrase_recombinase_N"/>
</dbReference>
<dbReference type="KEGG" id="ccos:Pan44_18080"/>
<organism evidence="6 7">
    <name type="scientific">Caulifigura coniformis</name>
    <dbReference type="NCBI Taxonomy" id="2527983"/>
    <lineage>
        <taxon>Bacteria</taxon>
        <taxon>Pseudomonadati</taxon>
        <taxon>Planctomycetota</taxon>
        <taxon>Planctomycetia</taxon>
        <taxon>Planctomycetales</taxon>
        <taxon>Planctomycetaceae</taxon>
        <taxon>Caulifigura</taxon>
    </lineage>
</organism>
<evidence type="ECO:0000259" key="5">
    <source>
        <dbReference type="PROSITE" id="PS51898"/>
    </source>
</evidence>
<dbReference type="GO" id="GO:0006310">
    <property type="term" value="P:DNA recombination"/>
    <property type="evidence" value="ECO:0007669"/>
    <property type="project" value="UniProtKB-KW"/>
</dbReference>
<dbReference type="InterPro" id="IPR050808">
    <property type="entry name" value="Phage_Integrase"/>
</dbReference>
<evidence type="ECO:0000256" key="4">
    <source>
        <dbReference type="ARBA" id="ARBA00023172"/>
    </source>
</evidence>
<dbReference type="SUPFAM" id="SSF56349">
    <property type="entry name" value="DNA breaking-rejoining enzymes"/>
    <property type="match status" value="1"/>
</dbReference>
<evidence type="ECO:0000256" key="1">
    <source>
        <dbReference type="ARBA" id="ARBA00008857"/>
    </source>
</evidence>
<dbReference type="OrthoDB" id="9785687at2"/>
<dbReference type="AlphaFoldDB" id="A0A517SCF0"/>
<dbReference type="GO" id="GO:0015074">
    <property type="term" value="P:DNA integration"/>
    <property type="evidence" value="ECO:0007669"/>
    <property type="project" value="UniProtKB-KW"/>
</dbReference>
<dbReference type="InParanoid" id="A0A517SCF0"/>
<dbReference type="EMBL" id="CP036271">
    <property type="protein sequence ID" value="QDT53784.1"/>
    <property type="molecule type" value="Genomic_DNA"/>
</dbReference>
<proteinExistence type="inferred from homology"/>
<keyword evidence="7" id="KW-1185">Reference proteome</keyword>
<dbReference type="PROSITE" id="PS51898">
    <property type="entry name" value="TYR_RECOMBINASE"/>
    <property type="match status" value="1"/>
</dbReference>
<gene>
    <name evidence="6" type="primary">xerC_3</name>
    <name evidence="6" type="ORF">Pan44_18080</name>
</gene>
<evidence type="ECO:0000256" key="3">
    <source>
        <dbReference type="ARBA" id="ARBA00023125"/>
    </source>
</evidence>
<dbReference type="PANTHER" id="PTHR30629">
    <property type="entry name" value="PROPHAGE INTEGRASE"/>
    <property type="match status" value="1"/>
</dbReference>
<dbReference type="RefSeq" id="WP_145029273.1">
    <property type="nucleotide sequence ID" value="NZ_CP036271.1"/>
</dbReference>
<sequence length="310" mass="34739">MMSGHEATPDSGLSVRQLVDDFLVWSTGHCAPATVKWYAAYLVGSRKAFVSVFGDRLVSDMGPLDLEQWIDRHFSKASENGRLGIKRAVMRCFNWAVKKRLCPTNPLSGADIYSRPGARRLASYQPRRSYLNEEQWKAAIESVASDDWLADLLVLLRETGARPFEIRILEVRHFLPELKVLVIPQDEGKGKKERIIPLTDRAVEIITRLAATRRKHLFVNRRGNPITKHALAKRLGHLSEKLGFRIHAYALRSSFITDGLALGVTSDVLKTVVGHASTRMIQTVYSVLEKRAECLLAASATIRGSNPVRT</sequence>
<feature type="domain" description="Tyr recombinase" evidence="5">
    <location>
        <begin position="126"/>
        <end position="300"/>
    </location>
</feature>
<dbReference type="Gene3D" id="1.10.150.130">
    <property type="match status" value="1"/>
</dbReference>
<name>A0A517SCF0_9PLAN</name>
<reference evidence="6 7" key="1">
    <citation type="submission" date="2019-02" db="EMBL/GenBank/DDBJ databases">
        <title>Deep-cultivation of Planctomycetes and their phenomic and genomic characterization uncovers novel biology.</title>
        <authorList>
            <person name="Wiegand S."/>
            <person name="Jogler M."/>
            <person name="Boedeker C."/>
            <person name="Pinto D."/>
            <person name="Vollmers J."/>
            <person name="Rivas-Marin E."/>
            <person name="Kohn T."/>
            <person name="Peeters S.H."/>
            <person name="Heuer A."/>
            <person name="Rast P."/>
            <person name="Oberbeckmann S."/>
            <person name="Bunk B."/>
            <person name="Jeske O."/>
            <person name="Meyerdierks A."/>
            <person name="Storesund J.E."/>
            <person name="Kallscheuer N."/>
            <person name="Luecker S."/>
            <person name="Lage O.M."/>
            <person name="Pohl T."/>
            <person name="Merkel B.J."/>
            <person name="Hornburger P."/>
            <person name="Mueller R.-W."/>
            <person name="Bruemmer F."/>
            <person name="Labrenz M."/>
            <person name="Spormann A.M."/>
            <person name="Op den Camp H."/>
            <person name="Overmann J."/>
            <person name="Amann R."/>
            <person name="Jetten M.S.M."/>
            <person name="Mascher T."/>
            <person name="Medema M.H."/>
            <person name="Devos D.P."/>
            <person name="Kaster A.-K."/>
            <person name="Ovreas L."/>
            <person name="Rohde M."/>
            <person name="Galperin M.Y."/>
            <person name="Jogler C."/>
        </authorList>
    </citation>
    <scope>NUCLEOTIDE SEQUENCE [LARGE SCALE GENOMIC DNA]</scope>
    <source>
        <strain evidence="6 7">Pan44</strain>
    </source>
</reference>
<dbReference type="Gene3D" id="1.10.443.10">
    <property type="entry name" value="Intergrase catalytic core"/>
    <property type="match status" value="1"/>
</dbReference>
<dbReference type="Pfam" id="PF00589">
    <property type="entry name" value="Phage_integrase"/>
    <property type="match status" value="1"/>
</dbReference>
<comment type="similarity">
    <text evidence="1">Belongs to the 'phage' integrase family.</text>
</comment>
<accession>A0A517SCF0</accession>
<evidence type="ECO:0000313" key="6">
    <source>
        <dbReference type="EMBL" id="QDT53784.1"/>
    </source>
</evidence>
<dbReference type="PANTHER" id="PTHR30629:SF2">
    <property type="entry name" value="PROPHAGE INTEGRASE INTS-RELATED"/>
    <property type="match status" value="1"/>
</dbReference>
<dbReference type="Proteomes" id="UP000315700">
    <property type="component" value="Chromosome"/>
</dbReference>
<dbReference type="InterPro" id="IPR002104">
    <property type="entry name" value="Integrase_catalytic"/>
</dbReference>
<evidence type="ECO:0000256" key="2">
    <source>
        <dbReference type="ARBA" id="ARBA00022908"/>
    </source>
</evidence>
<keyword evidence="3" id="KW-0238">DNA-binding</keyword>
<evidence type="ECO:0000313" key="7">
    <source>
        <dbReference type="Proteomes" id="UP000315700"/>
    </source>
</evidence>
<dbReference type="InterPro" id="IPR011010">
    <property type="entry name" value="DNA_brk_join_enz"/>
</dbReference>
<dbReference type="InterPro" id="IPR013762">
    <property type="entry name" value="Integrase-like_cat_sf"/>
</dbReference>
<keyword evidence="2" id="KW-0229">DNA integration</keyword>
<dbReference type="CDD" id="cd00397">
    <property type="entry name" value="DNA_BRE_C"/>
    <property type="match status" value="1"/>
</dbReference>
<keyword evidence="4" id="KW-0233">DNA recombination</keyword>
<protein>
    <submittedName>
        <fullName evidence="6">Tyrosine recombinase XerC</fullName>
    </submittedName>
</protein>
<dbReference type="GO" id="GO:0003677">
    <property type="term" value="F:DNA binding"/>
    <property type="evidence" value="ECO:0007669"/>
    <property type="project" value="UniProtKB-KW"/>
</dbReference>